<dbReference type="GeneID" id="101849580"/>
<proteinExistence type="predicted"/>
<protein>
    <submittedName>
        <fullName evidence="2">Uncharacterized protein LOC101849580 isoform X2</fullName>
    </submittedName>
</protein>
<sequence length="486" mass="54668">MGNTESRDSDKPSVLPSVLQAEIASLNQGDSCELEILPIASKDVNEEEFEHFSLDRFSRCPKKSEHDHFIPVCEVGVEHLPVSARCSGILKLIKHVSKITVRLTICYTAEDRPKQFRCGGIKCGSYLRCGTGHVDTEHGSVNEVADYTAGMNFVIRTAAHVVFNDKEAEKTTIDFFYDNDSDRSHVIRAKGVRVLRVNTVRDFCEFLCKVENKHDGAKVMERLSKTETEYYNSSWPSPLNLAICVSHPHGTAQKVSFGTIKSSEEETSDQDTEILKILVHRCSVLKIDVKKVFFFYFSEVIIAAYCLRMLASLRPHRKATLLSHLESKGLILRPTEEEMQLIKREYLQERFRRMAQMEDIFSQRYGSQNISPEYKKALVLEILDEIVCEYASTLSVPDGFLDRYKTTFKEIGSKNVEIMFGKQFQENDSSFVQSLTYSVPTCPGSSGAPVWAIVFCNPGQKLFMVSHSKGGGSLGNRGGFGVSLSL</sequence>
<evidence type="ECO:0000313" key="2">
    <source>
        <dbReference type="RefSeq" id="XP_005112048.1"/>
    </source>
</evidence>
<dbReference type="InterPro" id="IPR009003">
    <property type="entry name" value="Peptidase_S1_PA"/>
</dbReference>
<dbReference type="Proteomes" id="UP000694888">
    <property type="component" value="Unplaced"/>
</dbReference>
<organism evidence="1 2">
    <name type="scientific">Aplysia californica</name>
    <name type="common">California sea hare</name>
    <dbReference type="NCBI Taxonomy" id="6500"/>
    <lineage>
        <taxon>Eukaryota</taxon>
        <taxon>Metazoa</taxon>
        <taxon>Spiralia</taxon>
        <taxon>Lophotrochozoa</taxon>
        <taxon>Mollusca</taxon>
        <taxon>Gastropoda</taxon>
        <taxon>Heterobranchia</taxon>
        <taxon>Euthyneura</taxon>
        <taxon>Tectipleura</taxon>
        <taxon>Aplysiida</taxon>
        <taxon>Aplysioidea</taxon>
        <taxon>Aplysiidae</taxon>
        <taxon>Aplysia</taxon>
    </lineage>
</organism>
<dbReference type="RefSeq" id="XP_005112048.1">
    <property type="nucleotide sequence ID" value="XM_005111991.3"/>
</dbReference>
<gene>
    <name evidence="2" type="primary">LOC101849580</name>
</gene>
<accession>A0ABM0K9F0</accession>
<evidence type="ECO:0000313" key="1">
    <source>
        <dbReference type="Proteomes" id="UP000694888"/>
    </source>
</evidence>
<keyword evidence="1" id="KW-1185">Reference proteome</keyword>
<reference evidence="2" key="1">
    <citation type="submission" date="2025-08" db="UniProtKB">
        <authorList>
            <consortium name="RefSeq"/>
        </authorList>
    </citation>
    <scope>IDENTIFICATION</scope>
</reference>
<dbReference type="SUPFAM" id="SSF50494">
    <property type="entry name" value="Trypsin-like serine proteases"/>
    <property type="match status" value="1"/>
</dbReference>
<name>A0ABM0K9F0_APLCA</name>